<evidence type="ECO:0000256" key="2">
    <source>
        <dbReference type="SAM" id="Phobius"/>
    </source>
</evidence>
<evidence type="ECO:0000313" key="3">
    <source>
        <dbReference type="EMBL" id="MBB6033149.1"/>
    </source>
</evidence>
<feature type="region of interest" description="Disordered" evidence="1">
    <location>
        <begin position="155"/>
        <end position="174"/>
    </location>
</feature>
<dbReference type="RefSeq" id="WP_184786050.1">
    <property type="nucleotide sequence ID" value="NZ_BONT01000023.1"/>
</dbReference>
<keyword evidence="4" id="KW-1185">Reference proteome</keyword>
<feature type="transmembrane region" description="Helical" evidence="2">
    <location>
        <begin position="119"/>
        <end position="137"/>
    </location>
</feature>
<accession>A0A841FKI1</accession>
<feature type="transmembrane region" description="Helical" evidence="2">
    <location>
        <begin position="34"/>
        <end position="56"/>
    </location>
</feature>
<sequence length="213" mass="22668">MIRDTETAATGPRAQMVLNGSMPDTVDGLPLHPLLVHFPLVLVPLLVLLVFLYVLIPPLRKRVGWAVLALAVLAPVAVFFARWAGKSFADSVLAALPAGATETDAKADAIAEHEMFGDWLLWLTVGLLPLFLLFGALERGRRSALARATDRPFAAKKDADADAPTPPKPNDDPAAGGRKLVMVIFGVLMLATAAAVAYTAFKSGHTGAKMHWG</sequence>
<evidence type="ECO:0000313" key="4">
    <source>
        <dbReference type="Proteomes" id="UP000548476"/>
    </source>
</evidence>
<dbReference type="EMBL" id="JACHGT010000002">
    <property type="protein sequence ID" value="MBB6033149.1"/>
    <property type="molecule type" value="Genomic_DNA"/>
</dbReference>
<dbReference type="AlphaFoldDB" id="A0A841FKI1"/>
<keyword evidence="2" id="KW-0472">Membrane</keyword>
<gene>
    <name evidence="3" type="ORF">HNR73_000996</name>
</gene>
<feature type="transmembrane region" description="Helical" evidence="2">
    <location>
        <begin position="180"/>
        <end position="201"/>
    </location>
</feature>
<comment type="caution">
    <text evidence="3">The sequence shown here is derived from an EMBL/GenBank/DDBJ whole genome shotgun (WGS) entry which is preliminary data.</text>
</comment>
<keyword evidence="2" id="KW-1133">Transmembrane helix</keyword>
<name>A0A841FKI1_9ACTN</name>
<evidence type="ECO:0000256" key="1">
    <source>
        <dbReference type="SAM" id="MobiDB-lite"/>
    </source>
</evidence>
<proteinExistence type="predicted"/>
<reference evidence="3 4" key="1">
    <citation type="submission" date="2020-08" db="EMBL/GenBank/DDBJ databases">
        <title>Genomic Encyclopedia of Type Strains, Phase IV (KMG-IV): sequencing the most valuable type-strain genomes for metagenomic binning, comparative biology and taxonomic classification.</title>
        <authorList>
            <person name="Goeker M."/>
        </authorList>
    </citation>
    <scope>NUCLEOTIDE SEQUENCE [LARGE SCALE GENOMIC DNA]</scope>
    <source>
        <strain evidence="3 4">YIM 65646</strain>
    </source>
</reference>
<keyword evidence="2" id="KW-0812">Transmembrane</keyword>
<organism evidence="3 4">
    <name type="scientific">Phytomonospora endophytica</name>
    <dbReference type="NCBI Taxonomy" id="714109"/>
    <lineage>
        <taxon>Bacteria</taxon>
        <taxon>Bacillati</taxon>
        <taxon>Actinomycetota</taxon>
        <taxon>Actinomycetes</taxon>
        <taxon>Micromonosporales</taxon>
        <taxon>Micromonosporaceae</taxon>
        <taxon>Phytomonospora</taxon>
    </lineage>
</organism>
<protein>
    <submittedName>
        <fullName evidence="3">Putative membrane protein</fullName>
    </submittedName>
</protein>
<feature type="transmembrane region" description="Helical" evidence="2">
    <location>
        <begin position="63"/>
        <end position="84"/>
    </location>
</feature>
<dbReference type="Proteomes" id="UP000548476">
    <property type="component" value="Unassembled WGS sequence"/>
</dbReference>